<organism evidence="2 3">
    <name type="scientific">Athelia psychrophila</name>
    <dbReference type="NCBI Taxonomy" id="1759441"/>
    <lineage>
        <taxon>Eukaryota</taxon>
        <taxon>Fungi</taxon>
        <taxon>Dikarya</taxon>
        <taxon>Basidiomycota</taxon>
        <taxon>Agaricomycotina</taxon>
        <taxon>Agaricomycetes</taxon>
        <taxon>Agaricomycetidae</taxon>
        <taxon>Atheliales</taxon>
        <taxon>Atheliaceae</taxon>
        <taxon>Athelia</taxon>
    </lineage>
</organism>
<dbReference type="Proteomes" id="UP000076532">
    <property type="component" value="Unassembled WGS sequence"/>
</dbReference>
<name>A0A166UYK1_9AGAM</name>
<dbReference type="AlphaFoldDB" id="A0A166UYK1"/>
<reference evidence="2 3" key="1">
    <citation type="journal article" date="2016" name="Mol. Biol. Evol.">
        <title>Comparative Genomics of Early-Diverging Mushroom-Forming Fungi Provides Insights into the Origins of Lignocellulose Decay Capabilities.</title>
        <authorList>
            <person name="Nagy L.G."/>
            <person name="Riley R."/>
            <person name="Tritt A."/>
            <person name="Adam C."/>
            <person name="Daum C."/>
            <person name="Floudas D."/>
            <person name="Sun H."/>
            <person name="Yadav J.S."/>
            <person name="Pangilinan J."/>
            <person name="Larsson K.H."/>
            <person name="Matsuura K."/>
            <person name="Barry K."/>
            <person name="Labutti K."/>
            <person name="Kuo R."/>
            <person name="Ohm R.A."/>
            <person name="Bhattacharya S.S."/>
            <person name="Shirouzu T."/>
            <person name="Yoshinaga Y."/>
            <person name="Martin F.M."/>
            <person name="Grigoriev I.V."/>
            <person name="Hibbett D.S."/>
        </authorList>
    </citation>
    <scope>NUCLEOTIDE SEQUENCE [LARGE SCALE GENOMIC DNA]</scope>
    <source>
        <strain evidence="2 3">CBS 109695</strain>
    </source>
</reference>
<sequence length="52" mass="5962">LPASRFRRLASASRPPPVGFQNTRDTHARRQRRILVRNTQKISWILHGAPAC</sequence>
<evidence type="ECO:0000313" key="2">
    <source>
        <dbReference type="EMBL" id="KZP32164.1"/>
    </source>
</evidence>
<gene>
    <name evidence="2" type="ORF">FIBSPDRAFT_848515</name>
</gene>
<dbReference type="EMBL" id="KV417486">
    <property type="protein sequence ID" value="KZP32164.1"/>
    <property type="molecule type" value="Genomic_DNA"/>
</dbReference>
<evidence type="ECO:0000313" key="3">
    <source>
        <dbReference type="Proteomes" id="UP000076532"/>
    </source>
</evidence>
<accession>A0A166UYK1</accession>
<evidence type="ECO:0000256" key="1">
    <source>
        <dbReference type="SAM" id="MobiDB-lite"/>
    </source>
</evidence>
<feature type="non-terminal residue" evidence="2">
    <location>
        <position position="1"/>
    </location>
</feature>
<protein>
    <submittedName>
        <fullName evidence="2">Uncharacterized protein</fullName>
    </submittedName>
</protein>
<feature type="region of interest" description="Disordered" evidence="1">
    <location>
        <begin position="1"/>
        <end position="27"/>
    </location>
</feature>
<keyword evidence="3" id="KW-1185">Reference proteome</keyword>
<proteinExistence type="predicted"/>